<keyword evidence="4" id="KW-0540">Nuclease</keyword>
<organism evidence="4">
    <name type="scientific">Salmonella enterica subsp. enterica serovar Rissen</name>
    <dbReference type="NCBI Taxonomy" id="399587"/>
    <lineage>
        <taxon>Bacteria</taxon>
        <taxon>Pseudomonadati</taxon>
        <taxon>Pseudomonadota</taxon>
        <taxon>Gammaproteobacteria</taxon>
        <taxon>Enterobacterales</taxon>
        <taxon>Enterobacteriaceae</taxon>
        <taxon>Salmonella</taxon>
    </lineage>
</organism>
<reference evidence="2" key="2">
    <citation type="submission" date="2018-07" db="EMBL/GenBank/DDBJ databases">
        <authorList>
            <consortium name="NARMS: The National Antimicrobial Resistance Monitoring System"/>
        </authorList>
    </citation>
    <scope>NUCLEOTIDE SEQUENCE</scope>
    <source>
        <strain evidence="2">FSIS1701469</strain>
    </source>
</reference>
<dbReference type="EMBL" id="AAMKVT010000001">
    <property type="protein sequence ID" value="EDI3823245.1"/>
    <property type="molecule type" value="Genomic_DNA"/>
</dbReference>
<name>A0A5H9BY19_SALET</name>
<keyword evidence="4" id="KW-0255">Endonuclease</keyword>
<evidence type="ECO:0000313" key="3">
    <source>
        <dbReference type="EMBL" id="HAB6562459.1"/>
    </source>
</evidence>
<reference evidence="4" key="1">
    <citation type="journal article" date="2018" name="Genome Biol.">
        <title>SKESA: strategic k-mer extension for scrupulous assemblies.</title>
        <authorList>
            <person name="Souvorov A."/>
            <person name="Agarwala R."/>
            <person name="Lipman D.J."/>
        </authorList>
    </citation>
    <scope>NUCLEOTIDE SEQUENCE</scope>
    <source>
        <strain evidence="3">00-0084</strain>
        <strain evidence="4">Sam_2c245506-e6a1-4a6d-a922-630da47117cd</strain>
    </source>
</reference>
<gene>
    <name evidence="2" type="ORF">CEE03_01600</name>
    <name evidence="4" type="ORF">G2165_10455</name>
    <name evidence="3" type="ORF">GYI59_01675</name>
</gene>
<reference evidence="4" key="3">
    <citation type="submission" date="2019-01" db="EMBL/GenBank/DDBJ databases">
        <authorList>
            <consortium name="NCBI Pathogen Detection Project"/>
        </authorList>
    </citation>
    <scope>NUCLEOTIDE SEQUENCE</scope>
    <source>
        <strain evidence="3">00-0084</strain>
        <strain evidence="4">Sam_2c245506-e6a1-4a6d-a922-630da47117cd</strain>
    </source>
</reference>
<evidence type="ECO:0000259" key="1">
    <source>
        <dbReference type="Pfam" id="PF13391"/>
    </source>
</evidence>
<feature type="domain" description="HNH nuclease" evidence="1">
    <location>
        <begin position="309"/>
        <end position="358"/>
    </location>
</feature>
<dbReference type="AlphaFoldDB" id="A0A5H9BY19"/>
<keyword evidence="4" id="KW-0378">Hydrolase</keyword>
<dbReference type="GO" id="GO:0004519">
    <property type="term" value="F:endonuclease activity"/>
    <property type="evidence" value="ECO:0007669"/>
    <property type="project" value="UniProtKB-KW"/>
</dbReference>
<dbReference type="InterPro" id="IPR003615">
    <property type="entry name" value="HNH_nuc"/>
</dbReference>
<dbReference type="EMBL" id="DAAQQD010000003">
    <property type="protein sequence ID" value="HAE0403498.1"/>
    <property type="molecule type" value="Genomic_DNA"/>
</dbReference>
<sequence>MGKSFSTIFRSLNETTKEILRDVGVFGGPYSHSILNIVQSCLQDKYSPTDIVASVKCSKPYIARRAALNNCGDRKQRFTAFGILDVVVSYQNSGFELANHIVRISQYAEEARQRRTSTMRVLARCNTREKRLMAFGVLDIAELDSYSIPDTALARHIQYITQRKVSDSKIALHQQRNAFINTMLTNSRHLTERTALPNSKIPDQDAPLSELVRRYIPGGKAAEFRAFIAKKNSLPSSPLTLVESFLGHSVHQQESGSRIVSTETIASIESSVPKFATTTKREGNATSVITRPDQATFSESVRHNCYGCCVITGATLRQRTEAAHLVEHQLAGADHFTNGLLMRRDIHSLFDDGLIAIDPTTLITYVQMEALIEDPDLRQYHGKPIATTRQSINRKNLLDRWEVFHRLNK</sequence>
<proteinExistence type="predicted"/>
<comment type="caution">
    <text evidence="4">The sequence shown here is derived from an EMBL/GenBank/DDBJ whole genome shotgun (WGS) entry which is preliminary data.</text>
</comment>
<evidence type="ECO:0000313" key="2">
    <source>
        <dbReference type="EMBL" id="EDI3823245.1"/>
    </source>
</evidence>
<accession>A0A5H9BY19</accession>
<dbReference type="Pfam" id="PF13391">
    <property type="entry name" value="HNH_2"/>
    <property type="match status" value="1"/>
</dbReference>
<evidence type="ECO:0000313" key="4">
    <source>
        <dbReference type="EMBL" id="HAE0403498.1"/>
    </source>
</evidence>
<dbReference type="RefSeq" id="WP_077908620.1">
    <property type="nucleotide sequence ID" value="NZ_CALPAC010000004.1"/>
</dbReference>
<protein>
    <submittedName>
        <fullName evidence="4">HNH endonuclease</fullName>
    </submittedName>
</protein>
<dbReference type="EMBL" id="DAAHMB010000001">
    <property type="protein sequence ID" value="HAB6562459.1"/>
    <property type="molecule type" value="Genomic_DNA"/>
</dbReference>